<dbReference type="Proteomes" id="UP000266188">
    <property type="component" value="Unassembled WGS sequence"/>
</dbReference>
<dbReference type="AlphaFoldDB" id="A0A3A2ZEP1"/>
<organism evidence="1 2">
    <name type="scientific">Aspergillus sclerotialis</name>
    <dbReference type="NCBI Taxonomy" id="2070753"/>
    <lineage>
        <taxon>Eukaryota</taxon>
        <taxon>Fungi</taxon>
        <taxon>Dikarya</taxon>
        <taxon>Ascomycota</taxon>
        <taxon>Pezizomycotina</taxon>
        <taxon>Eurotiomycetes</taxon>
        <taxon>Eurotiomycetidae</taxon>
        <taxon>Eurotiales</taxon>
        <taxon>Aspergillaceae</taxon>
        <taxon>Aspergillus</taxon>
        <taxon>Aspergillus subgen. Polypaecilum</taxon>
    </lineage>
</organism>
<keyword evidence="2" id="KW-1185">Reference proteome</keyword>
<feature type="non-terminal residue" evidence="1">
    <location>
        <position position="57"/>
    </location>
</feature>
<dbReference type="STRING" id="2070753.A0A3A2ZEP1"/>
<name>A0A3A2ZEP1_9EURO</name>
<gene>
    <name evidence="1" type="ORF">PHISCL_11228</name>
</gene>
<sequence length="57" mass="6983">MTKDEHQDQLRWQKEMLDTGPKIYENGFAKLDQRELEIANTVFRHWSQQNYVRMAEK</sequence>
<protein>
    <submittedName>
        <fullName evidence="1">Uncharacterized protein</fullName>
    </submittedName>
</protein>
<dbReference type="EMBL" id="MVGC01005131">
    <property type="protein sequence ID" value="RJE16435.1"/>
    <property type="molecule type" value="Genomic_DNA"/>
</dbReference>
<accession>A0A3A2ZEP1</accession>
<proteinExistence type="predicted"/>
<evidence type="ECO:0000313" key="2">
    <source>
        <dbReference type="Proteomes" id="UP000266188"/>
    </source>
</evidence>
<evidence type="ECO:0000313" key="1">
    <source>
        <dbReference type="EMBL" id="RJE16435.1"/>
    </source>
</evidence>
<comment type="caution">
    <text evidence="1">The sequence shown here is derived from an EMBL/GenBank/DDBJ whole genome shotgun (WGS) entry which is preliminary data.</text>
</comment>
<reference evidence="2" key="1">
    <citation type="submission" date="2017-02" db="EMBL/GenBank/DDBJ databases">
        <authorList>
            <person name="Tafer H."/>
            <person name="Lopandic K."/>
        </authorList>
    </citation>
    <scope>NUCLEOTIDE SEQUENCE [LARGE SCALE GENOMIC DNA]</scope>
    <source>
        <strain evidence="2">CBS 366.77</strain>
    </source>
</reference>